<protein>
    <submittedName>
        <fullName evidence="4">RNA dependent RNA polymerase</fullName>
    </submittedName>
</protein>
<dbReference type="EMBL" id="ON001671">
    <property type="protein sequence ID" value="UPW42274.1"/>
    <property type="molecule type" value="Genomic_RNA"/>
</dbReference>
<accession>A0A9Y1CR05</accession>
<organism evidence="4">
    <name type="scientific">Sichuan mountain mitovirus 5</name>
    <dbReference type="NCBI Taxonomy" id="2937173"/>
    <lineage>
        <taxon>Viruses</taxon>
        <taxon>Riboviria</taxon>
        <taxon>Orthornavirae</taxon>
        <taxon>Lenarviricota</taxon>
        <taxon>Howeltoviricetes</taxon>
        <taxon>Cryppavirales</taxon>
        <taxon>Mitoviridae</taxon>
    </lineage>
</organism>
<proteinExistence type="predicted"/>
<dbReference type="Pfam" id="PF05919">
    <property type="entry name" value="Mitovir_RNA_pol"/>
    <property type="match status" value="1"/>
</dbReference>
<name>A0A9Y1CR05_9VIRU</name>
<reference evidence="4" key="2">
    <citation type="submission" date="2022-03" db="EMBL/GenBank/DDBJ databases">
        <authorList>
            <person name="Chen Y.-M."/>
            <person name="Sadiq S."/>
            <person name="Zhang Y.-Z."/>
            <person name="Holmes E.C."/>
        </authorList>
    </citation>
    <scope>NUCLEOTIDE SEQUENCE</scope>
    <source>
        <strain evidence="4">S59-k141_1278608</strain>
    </source>
</reference>
<keyword evidence="3" id="KW-0548">Nucleotidyltransferase</keyword>
<reference evidence="4" key="1">
    <citation type="journal article" date="2022" name="Virus Evol.">
        <title>Resolving deep evolutionary relationships within the RNA virus phylum Lenarviricota.</title>
        <authorList>
            <person name="Sadiq S."/>
            <person name="Chen Y.M."/>
            <person name="Zhang Y.Z."/>
            <person name="Holmes E.C."/>
        </authorList>
    </citation>
    <scope>NUCLEOTIDE SEQUENCE</scope>
    <source>
        <strain evidence="4">S59-k141_1278608</strain>
    </source>
</reference>
<dbReference type="SUPFAM" id="SSF56672">
    <property type="entry name" value="DNA/RNA polymerases"/>
    <property type="match status" value="1"/>
</dbReference>
<dbReference type="GO" id="GO:0003968">
    <property type="term" value="F:RNA-directed RNA polymerase activity"/>
    <property type="evidence" value="ECO:0007669"/>
    <property type="project" value="UniProtKB-KW"/>
</dbReference>
<evidence type="ECO:0000256" key="2">
    <source>
        <dbReference type="ARBA" id="ARBA00022679"/>
    </source>
</evidence>
<sequence length="800" mass="91247">MTRKNINLFKNKLLLFRAKSVRLEKMFPVSSIRRALPVNLQKVVSLSLGRVGSLSSRIRISHNFFSHIIKMNKHHGSSFTIKWMKANQVALQKLMGGEKLKSLREIEPNLPLPRLINGFPAIINRHDRGLIRSNAFGILRFWLSLFGSYRIMSMSGKTKLHTIYGPFTGKPEVLLDLLALLRASSSKIFFKRLESFNKIKYTLSPSTLVLSHKSSPSNSMSYQGILTDYYLLSRGNEKQQVVWNNIASYLEIIATRWPIRRFTSILNSLESIVSQMEYKNLRFKKSADRSNALSQFAIKEEAAGKVRVFALIDSISQSVMRPLHDYLFDILRIIPNDGTFDQEASVNRSIEKARASNCAFSFDLSAATDRLPRQLTGAILEDLVEVPGFSERWQNLMADRDFSFSTSVGRKYPHLLEDQDNVYRYSVGQPMGGLSSWAGLAITHHWILQYCSFQLGNLTHWEERYEVLGDDIVIFDSILADRYLLVMRDLGLEINLSKSVSSPHRACFEFAKRTLVDGINVSSLSFQQIISQTSVGSRAADAVSFIRLNLIDNVPLLGNILSKNGGSTVFAKVKVIGMESIALLGLLHQKGLIEHRVVVESLINPQYKEDFDWDRASFALPLRSILKLTLSRLKGEEVEYPFSHPDMRHDVYEELESELSSIVLQHALHKIKLLNRDYDKILNKGSSSLYSGIDDKIFRAGLTGFFEDLVINLSSQMDVLEMLDEVESTLYKHAKYGHLKIEFCLRLLDRVESMIFTFTYKTEISRLRYESEVSPVIELVRKGVFGSKTRYWEIPNPTYS</sequence>
<evidence type="ECO:0000313" key="4">
    <source>
        <dbReference type="EMBL" id="UPW42274.1"/>
    </source>
</evidence>
<dbReference type="InterPro" id="IPR008686">
    <property type="entry name" value="RNA_pol_mitovir"/>
</dbReference>
<keyword evidence="2" id="KW-0808">Transferase</keyword>
<dbReference type="PANTHER" id="PTHR34456:SF9">
    <property type="entry name" value="MITOVIRUS RNA-DEPENDENT RNA POLYMERASE"/>
    <property type="match status" value="1"/>
</dbReference>
<dbReference type="InterPro" id="IPR043502">
    <property type="entry name" value="DNA/RNA_pol_sf"/>
</dbReference>
<dbReference type="PANTHER" id="PTHR34456">
    <property type="entry name" value="MITOVIRUS RNA-DEPENDENT RNA POLYMERASE"/>
    <property type="match status" value="1"/>
</dbReference>
<keyword evidence="1" id="KW-0696">RNA-directed RNA polymerase</keyword>
<evidence type="ECO:0000256" key="3">
    <source>
        <dbReference type="ARBA" id="ARBA00022695"/>
    </source>
</evidence>
<evidence type="ECO:0000256" key="1">
    <source>
        <dbReference type="ARBA" id="ARBA00022484"/>
    </source>
</evidence>